<dbReference type="EMBL" id="KT271770">
    <property type="protein sequence ID" value="ALK43932.1"/>
    <property type="molecule type" value="Genomic_DNA"/>
</dbReference>
<dbReference type="RefSeq" id="WP_061515187.1">
    <property type="nucleotide sequence ID" value="NZ_KQ973600.1"/>
</dbReference>
<dbReference type="SMR" id="A0A140AYN5"/>
<protein>
    <submittedName>
        <fullName evidence="1">Uncharacterized protein</fullName>
    </submittedName>
</protein>
<name>A0A140AYN5_LEGPN</name>
<dbReference type="AlphaFoldDB" id="A0A140AYN5"/>
<keyword evidence="1" id="KW-0614">Plasmid</keyword>
<geneLocation type="plasmid" evidence="1">
    <name>Mobile Element-1</name>
</geneLocation>
<reference evidence="1" key="1">
    <citation type="journal article" date="2016" name="Cell. Microbiol.">
        <title>Active and Adaptive Legionella CRISPR-Cas reveals a recurrent challenge to the pathogen.</title>
        <authorList>
            <person name="Rao C."/>
            <person name="Guyard C."/>
            <person name="Pelaz C."/>
            <person name="Wasserscheid J."/>
            <person name="Bondy-Denomy J."/>
            <person name="Dewar K."/>
            <person name="Ensminger A.W."/>
        </authorList>
    </citation>
    <scope>NUCLEOTIDE SEQUENCE</scope>
    <source>
        <strain evidence="1">Murcia-2001 4983</strain>
        <plasmid evidence="1">Mobile Element-1</plasmid>
    </source>
</reference>
<proteinExistence type="evidence at protein level"/>
<organism evidence="1">
    <name type="scientific">Legionella pneumophila</name>
    <dbReference type="NCBI Taxonomy" id="446"/>
    <lineage>
        <taxon>Bacteria</taxon>
        <taxon>Pseudomonadati</taxon>
        <taxon>Pseudomonadota</taxon>
        <taxon>Gammaproteobacteria</taxon>
        <taxon>Legionellales</taxon>
        <taxon>Legionellaceae</taxon>
        <taxon>Legionella</taxon>
    </lineage>
</organism>
<reference evidence="2" key="2">
    <citation type="submission" date="2024-11" db="PDB data bank">
        <title>Phage resistance as an unexpected environmental determinant of the accidental virulence of Legionella pneumophila against the human host.</title>
        <authorList>
            <person name="Nicholson B."/>
            <person name="Sante J.F."/>
            <person name="Chaney E.H."/>
            <person name="Deme J.C."/>
            <person name="Deecker S.R."/>
            <person name="Sztanko K."/>
            <person name="Davidson A.R."/>
            <person name="Lea S.M."/>
            <person name="Ensminger A.W."/>
        </authorList>
    </citation>
    <scope>STRUCTURE BY ELECTRON MICROSCOPY (1.90 ANGSTROMS)</scope>
</reference>
<keyword evidence="2" id="KW-0002">3D-structure</keyword>
<evidence type="ECO:0000313" key="1">
    <source>
        <dbReference type="EMBL" id="ALK43932.1"/>
    </source>
</evidence>
<sequence length="201" mass="22773">MIELTSAPTTKIEIISAAISMVGKQQTVNTIDGGGALAIDAEKLYDTLVSAELGSNRWRFAQAFQQISIITTLNPTFDGWLYECQIPADCIMVQYLYPNIQYIVFGDKILTKSNQTFTLIYSRNVPVSKWPPPFSLYIVYHLASMLGISVTNSDRMLARISQGMEMWESRALFADAQSSVTLPFRHNPYVDVRYRYKTRGY</sequence>
<dbReference type="EMDB" id="EMD-47975"/>
<dbReference type="PDB" id="9EFK">
    <property type="method" value="EM"/>
    <property type="resolution" value="1.90 A"/>
    <property type="chains" value="AA/AB/AC/AD/S/T/U/V/W/X/Y/Z=1-201"/>
</dbReference>
<evidence type="ECO:0007829" key="2">
    <source>
        <dbReference type="PDB" id="9EFK"/>
    </source>
</evidence>
<accession>A0A140AYN5</accession>